<name>G5K112_9STRE</name>
<reference evidence="2 3" key="1">
    <citation type="journal article" date="2014" name="Int. J. Syst. Evol. Microbiol.">
        <title>Phylogenomics and the dynamic genome evolution of the genus Streptococcus.</title>
        <authorList>
            <consortium name="The Broad Institute Genome Sequencing Platform"/>
            <person name="Richards V.P."/>
            <person name="Palmer S.R."/>
            <person name="Pavinski Bitar P.D."/>
            <person name="Qin X."/>
            <person name="Weinstock G.M."/>
            <person name="Highlander S.K."/>
            <person name="Town C.D."/>
            <person name="Burne R.A."/>
            <person name="Stanhope M.J."/>
        </authorList>
    </citation>
    <scope>NUCLEOTIDE SEQUENCE [LARGE SCALE GENOMIC DNA]</scope>
    <source>
        <strain evidence="2 3">707-05</strain>
    </source>
</reference>
<dbReference type="EMBL" id="AEUX02000004">
    <property type="protein sequence ID" value="EHI70435.1"/>
    <property type="molecule type" value="Genomic_DNA"/>
</dbReference>
<dbReference type="CDD" id="cd04301">
    <property type="entry name" value="NAT_SF"/>
    <property type="match status" value="1"/>
</dbReference>
<dbReference type="SUPFAM" id="SSF55729">
    <property type="entry name" value="Acyl-CoA N-acyltransferases (Nat)"/>
    <property type="match status" value="1"/>
</dbReference>
<dbReference type="RefSeq" id="WP_008087989.1">
    <property type="nucleotide sequence ID" value="NZ_AEUX02000004.1"/>
</dbReference>
<gene>
    <name evidence="2" type="ORF">STRIC_0288</name>
</gene>
<evidence type="ECO:0000313" key="2">
    <source>
        <dbReference type="EMBL" id="EHI70435.1"/>
    </source>
</evidence>
<dbReference type="InterPro" id="IPR016181">
    <property type="entry name" value="Acyl_CoA_acyltransferase"/>
</dbReference>
<dbReference type="STRING" id="764299.STRIC_0288"/>
<keyword evidence="3" id="KW-1185">Reference proteome</keyword>
<dbReference type="Pfam" id="PF13673">
    <property type="entry name" value="Acetyltransf_10"/>
    <property type="match status" value="1"/>
</dbReference>
<dbReference type="PANTHER" id="PTHR13355">
    <property type="entry name" value="GLUCOSAMINE 6-PHOSPHATE N-ACETYLTRANSFERASE"/>
    <property type="match status" value="1"/>
</dbReference>
<protein>
    <submittedName>
        <fullName evidence="2">FR47-like protein</fullName>
    </submittedName>
</protein>
<comment type="caution">
    <text evidence="2">The sequence shown here is derived from an EMBL/GenBank/DDBJ whole genome shotgun (WGS) entry which is preliminary data.</text>
</comment>
<sequence>MKELIIGNQAFQRAASLYIRYSVFVLEKHIKRDEEFDDKDVSDTCYAVLYDHSEPVSTARFLPEIATEARITRVATLSKHRGKGYGAQIIRAMEKYAQKEGYHVLVIHSELSAKSFYETLGYKAKGQVYLEDGQACQTLEKHIGDS</sequence>
<dbReference type="OrthoDB" id="9796171at2"/>
<dbReference type="GO" id="GO:0008080">
    <property type="term" value="F:N-acetyltransferase activity"/>
    <property type="evidence" value="ECO:0007669"/>
    <property type="project" value="TreeGrafter"/>
</dbReference>
<dbReference type="Proteomes" id="UP000003330">
    <property type="component" value="Unassembled WGS sequence"/>
</dbReference>
<dbReference type="InterPro" id="IPR039143">
    <property type="entry name" value="GNPNAT1-like"/>
</dbReference>
<dbReference type="InterPro" id="IPR000182">
    <property type="entry name" value="GNAT_dom"/>
</dbReference>
<evidence type="ECO:0000313" key="3">
    <source>
        <dbReference type="Proteomes" id="UP000003330"/>
    </source>
</evidence>
<dbReference type="Gene3D" id="3.40.630.30">
    <property type="match status" value="1"/>
</dbReference>
<accession>G5K112</accession>
<dbReference type="PROSITE" id="PS51186">
    <property type="entry name" value="GNAT"/>
    <property type="match status" value="1"/>
</dbReference>
<dbReference type="eggNOG" id="COG0454">
    <property type="taxonomic scope" value="Bacteria"/>
</dbReference>
<evidence type="ECO:0000259" key="1">
    <source>
        <dbReference type="PROSITE" id="PS51186"/>
    </source>
</evidence>
<organism evidence="2 3">
    <name type="scientific">Streptococcus ictaluri 707-05</name>
    <dbReference type="NCBI Taxonomy" id="764299"/>
    <lineage>
        <taxon>Bacteria</taxon>
        <taxon>Bacillati</taxon>
        <taxon>Bacillota</taxon>
        <taxon>Bacilli</taxon>
        <taxon>Lactobacillales</taxon>
        <taxon>Streptococcaceae</taxon>
        <taxon>Streptococcus</taxon>
    </lineage>
</organism>
<proteinExistence type="predicted"/>
<dbReference type="AlphaFoldDB" id="G5K112"/>
<feature type="domain" description="N-acetyltransferase" evidence="1">
    <location>
        <begin position="1"/>
        <end position="140"/>
    </location>
</feature>